<organism evidence="1 2">
    <name type="scientific">Hibiscus sabdariffa</name>
    <name type="common">roselle</name>
    <dbReference type="NCBI Taxonomy" id="183260"/>
    <lineage>
        <taxon>Eukaryota</taxon>
        <taxon>Viridiplantae</taxon>
        <taxon>Streptophyta</taxon>
        <taxon>Embryophyta</taxon>
        <taxon>Tracheophyta</taxon>
        <taxon>Spermatophyta</taxon>
        <taxon>Magnoliopsida</taxon>
        <taxon>eudicotyledons</taxon>
        <taxon>Gunneridae</taxon>
        <taxon>Pentapetalae</taxon>
        <taxon>rosids</taxon>
        <taxon>malvids</taxon>
        <taxon>Malvales</taxon>
        <taxon>Malvaceae</taxon>
        <taxon>Malvoideae</taxon>
        <taxon>Hibiscus</taxon>
    </lineage>
</organism>
<dbReference type="PANTHER" id="PTHR14374">
    <property type="entry name" value="FOIE GRAS"/>
    <property type="match status" value="1"/>
</dbReference>
<keyword evidence="2" id="KW-1185">Reference proteome</keyword>
<comment type="caution">
    <text evidence="1">The sequence shown here is derived from an EMBL/GenBank/DDBJ whole genome shotgun (WGS) entry which is preliminary data.</text>
</comment>
<dbReference type="PANTHER" id="PTHR14374:SF0">
    <property type="entry name" value="TRAFFICKING PROTEIN PARTICLE COMPLEX SUBUNIT 11"/>
    <property type="match status" value="1"/>
</dbReference>
<accession>A0ABR2CEA8</accession>
<evidence type="ECO:0000313" key="1">
    <source>
        <dbReference type="EMBL" id="KAK8517704.1"/>
    </source>
</evidence>
<gene>
    <name evidence="1" type="ORF">V6N12_016545</name>
</gene>
<evidence type="ECO:0000313" key="2">
    <source>
        <dbReference type="Proteomes" id="UP001472677"/>
    </source>
</evidence>
<protein>
    <submittedName>
        <fullName evidence="1">Uncharacterized protein</fullName>
    </submittedName>
</protein>
<sequence length="188" mass="21352">MEEYPEELRSPAVALVALLTHLLQRSSSSSSSPGGFLKRDWLVKHRTKIPAVVAALLSWDRVSDDPAQWVQVCSDLDDLKAAIRPKNTKLLLLVVVGKSEDISEDRLIALRKRAEVDSKYLLLYNPDPSQLDNSLQRLSASFAQRGSSLLFQKFRGDWAEALRFYEDAYYALREMIATLTRLSPIQRF</sequence>
<proteinExistence type="predicted"/>
<dbReference type="Proteomes" id="UP001472677">
    <property type="component" value="Unassembled WGS sequence"/>
</dbReference>
<dbReference type="EMBL" id="JBBPBM010000055">
    <property type="protein sequence ID" value="KAK8517704.1"/>
    <property type="molecule type" value="Genomic_DNA"/>
</dbReference>
<reference evidence="1 2" key="1">
    <citation type="journal article" date="2024" name="G3 (Bethesda)">
        <title>Genome assembly of Hibiscus sabdariffa L. provides insights into metabolisms of medicinal natural products.</title>
        <authorList>
            <person name="Kim T."/>
        </authorList>
    </citation>
    <scope>NUCLEOTIDE SEQUENCE [LARGE SCALE GENOMIC DNA]</scope>
    <source>
        <strain evidence="1">TK-2024</strain>
        <tissue evidence="1">Old leaves</tissue>
    </source>
</reference>
<name>A0ABR2CEA8_9ROSI</name>